<evidence type="ECO:0000256" key="4">
    <source>
        <dbReference type="HAMAP-Rule" id="MF_01401"/>
    </source>
</evidence>
<accession>A0A518ET63</accession>
<dbReference type="EC" id="1.8.4.11" evidence="4"/>
<dbReference type="NCBIfam" id="TIGR00401">
    <property type="entry name" value="msrA"/>
    <property type="match status" value="1"/>
</dbReference>
<proteinExistence type="inferred from homology"/>
<gene>
    <name evidence="8" type="primary">msrA_2</name>
    <name evidence="4" type="synonym">msrA</name>
    <name evidence="8" type="ORF">Poly30_27820</name>
</gene>
<comment type="similarity">
    <text evidence="4">Belongs to the MsrA Met sulfoxide reductase family.</text>
</comment>
<dbReference type="InterPro" id="IPR036509">
    <property type="entry name" value="Met_Sox_Rdtase_MsrA_sf"/>
</dbReference>
<evidence type="ECO:0000256" key="5">
    <source>
        <dbReference type="SAM" id="MobiDB-lite"/>
    </source>
</evidence>
<feature type="signal peptide" evidence="6">
    <location>
        <begin position="1"/>
        <end position="29"/>
    </location>
</feature>
<evidence type="ECO:0000256" key="3">
    <source>
        <dbReference type="ARBA" id="ARBA00048782"/>
    </source>
</evidence>
<dbReference type="EMBL" id="CP036434">
    <property type="protein sequence ID" value="QDV07262.1"/>
    <property type="molecule type" value="Genomic_DNA"/>
</dbReference>
<keyword evidence="9" id="KW-1185">Reference proteome</keyword>
<dbReference type="RefSeq" id="WP_419191357.1">
    <property type="nucleotide sequence ID" value="NZ_CP036434.1"/>
</dbReference>
<reference evidence="8 9" key="1">
    <citation type="submission" date="2019-02" db="EMBL/GenBank/DDBJ databases">
        <title>Deep-cultivation of Planctomycetes and their phenomic and genomic characterization uncovers novel biology.</title>
        <authorList>
            <person name="Wiegand S."/>
            <person name="Jogler M."/>
            <person name="Boedeker C."/>
            <person name="Pinto D."/>
            <person name="Vollmers J."/>
            <person name="Rivas-Marin E."/>
            <person name="Kohn T."/>
            <person name="Peeters S.H."/>
            <person name="Heuer A."/>
            <person name="Rast P."/>
            <person name="Oberbeckmann S."/>
            <person name="Bunk B."/>
            <person name="Jeske O."/>
            <person name="Meyerdierks A."/>
            <person name="Storesund J.E."/>
            <person name="Kallscheuer N."/>
            <person name="Luecker S."/>
            <person name="Lage O.M."/>
            <person name="Pohl T."/>
            <person name="Merkel B.J."/>
            <person name="Hornburger P."/>
            <person name="Mueller R.-W."/>
            <person name="Bruemmer F."/>
            <person name="Labrenz M."/>
            <person name="Spormann A.M."/>
            <person name="Op den Camp H."/>
            <person name="Overmann J."/>
            <person name="Amann R."/>
            <person name="Jetten M.S.M."/>
            <person name="Mascher T."/>
            <person name="Medema M.H."/>
            <person name="Devos D.P."/>
            <person name="Kaster A.-K."/>
            <person name="Ovreas L."/>
            <person name="Rohde M."/>
            <person name="Galperin M.Y."/>
            <person name="Jogler C."/>
        </authorList>
    </citation>
    <scope>NUCLEOTIDE SEQUENCE [LARGE SCALE GENOMIC DNA]</scope>
    <source>
        <strain evidence="8 9">Poly30</strain>
    </source>
</reference>
<dbReference type="Gene3D" id="3.30.1060.10">
    <property type="entry name" value="Peptide methionine sulphoxide reductase MsrA"/>
    <property type="match status" value="1"/>
</dbReference>
<dbReference type="AlphaFoldDB" id="A0A518ET63"/>
<name>A0A518ET63_9BACT</name>
<feature type="chain" id="PRO_5021998216" description="Peptide methionine sulfoxide reductase MsrA" evidence="6">
    <location>
        <begin position="30"/>
        <end position="265"/>
    </location>
</feature>
<feature type="active site" evidence="4">
    <location>
        <position position="107"/>
    </location>
</feature>
<feature type="domain" description="Peptide methionine sulphoxide reductase MsrA" evidence="7">
    <location>
        <begin position="101"/>
        <end position="250"/>
    </location>
</feature>
<dbReference type="InterPro" id="IPR002569">
    <property type="entry name" value="Met_Sox_Rdtase_MsrA_dom"/>
</dbReference>
<dbReference type="Proteomes" id="UP000320390">
    <property type="component" value="Chromosome"/>
</dbReference>
<dbReference type="Pfam" id="PF01625">
    <property type="entry name" value="PMSR"/>
    <property type="match status" value="1"/>
</dbReference>
<feature type="compositionally biased region" description="Low complexity" evidence="5">
    <location>
        <begin position="82"/>
        <end position="93"/>
    </location>
</feature>
<comment type="function">
    <text evidence="4">Has an important function as a repair enzyme for proteins that have been inactivated by oxidation. Catalyzes the reversible oxidation-reduction of methionine sulfoxide in proteins to methionine.</text>
</comment>
<organism evidence="8 9">
    <name type="scientific">Saltatorellus ferox</name>
    <dbReference type="NCBI Taxonomy" id="2528018"/>
    <lineage>
        <taxon>Bacteria</taxon>
        <taxon>Pseudomonadati</taxon>
        <taxon>Planctomycetota</taxon>
        <taxon>Planctomycetia</taxon>
        <taxon>Planctomycetia incertae sedis</taxon>
        <taxon>Saltatorellus</taxon>
    </lineage>
</organism>
<feature type="region of interest" description="Disordered" evidence="5">
    <location>
        <begin position="33"/>
        <end position="93"/>
    </location>
</feature>
<dbReference type="PROSITE" id="PS51257">
    <property type="entry name" value="PROKAR_LIPOPROTEIN"/>
    <property type="match status" value="1"/>
</dbReference>
<keyword evidence="6" id="KW-0732">Signal</keyword>
<keyword evidence="1 4" id="KW-0560">Oxidoreductase</keyword>
<sequence length="265" mass="28754" precursor="true">MKQRTQKSPLLPHALLSLAASLITSLSLASCSMEPLESPSEVSDQASVESVSSPMDDATSLPPYSEVPAETSLPASTEMTPEDATAPDPAPADAAPQLEVATLGAGCYWCIEAVLEQLDGVESVVSGFMGGEIDNPTYAQVCSGTTGHAEVVQVTFDPKILPYKDLLDWFWKSHDPTTLNRQGADRGTQYRSAIFVHSPTQRQIAETSKKDVQPTFTDPIVTEITDASTFYKAKDEHQGYYFDNPSQGYCRMVIAPKLKKLGLKY</sequence>
<comment type="catalytic activity">
    <reaction evidence="3 4">
        <text>[thioredoxin]-disulfide + L-methionine + H2O = L-methionine (S)-S-oxide + [thioredoxin]-dithiol</text>
        <dbReference type="Rhea" id="RHEA:19993"/>
        <dbReference type="Rhea" id="RHEA-COMP:10698"/>
        <dbReference type="Rhea" id="RHEA-COMP:10700"/>
        <dbReference type="ChEBI" id="CHEBI:15377"/>
        <dbReference type="ChEBI" id="CHEBI:29950"/>
        <dbReference type="ChEBI" id="CHEBI:50058"/>
        <dbReference type="ChEBI" id="CHEBI:57844"/>
        <dbReference type="ChEBI" id="CHEBI:58772"/>
        <dbReference type="EC" id="1.8.4.11"/>
    </reaction>
</comment>
<dbReference type="HAMAP" id="MF_01401">
    <property type="entry name" value="MsrA"/>
    <property type="match status" value="1"/>
</dbReference>
<evidence type="ECO:0000256" key="1">
    <source>
        <dbReference type="ARBA" id="ARBA00023002"/>
    </source>
</evidence>
<protein>
    <recommendedName>
        <fullName evidence="4">Peptide methionine sulfoxide reductase MsrA</fullName>
        <shortName evidence="4">Protein-methionine-S-oxide reductase</shortName>
        <ecNumber evidence="4">1.8.4.11</ecNumber>
    </recommendedName>
    <alternativeName>
        <fullName evidence="4">Peptide-methionine (S)-S-oxide reductase</fullName>
        <shortName evidence="4">Peptide Met(O) reductase</shortName>
    </alternativeName>
</protein>
<dbReference type="GO" id="GO:0033744">
    <property type="term" value="F:L-methionine:thioredoxin-disulfide S-oxidoreductase activity"/>
    <property type="evidence" value="ECO:0007669"/>
    <property type="project" value="RHEA"/>
</dbReference>
<feature type="compositionally biased region" description="Polar residues" evidence="5">
    <location>
        <begin position="40"/>
        <end position="53"/>
    </location>
</feature>
<dbReference type="PANTHER" id="PTHR43774">
    <property type="entry name" value="PEPTIDE METHIONINE SULFOXIDE REDUCTASE"/>
    <property type="match status" value="1"/>
</dbReference>
<evidence type="ECO:0000313" key="9">
    <source>
        <dbReference type="Proteomes" id="UP000320390"/>
    </source>
</evidence>
<comment type="catalytic activity">
    <reaction evidence="2 4">
        <text>L-methionyl-[protein] + [thioredoxin]-disulfide + H2O = L-methionyl-(S)-S-oxide-[protein] + [thioredoxin]-dithiol</text>
        <dbReference type="Rhea" id="RHEA:14217"/>
        <dbReference type="Rhea" id="RHEA-COMP:10698"/>
        <dbReference type="Rhea" id="RHEA-COMP:10700"/>
        <dbReference type="Rhea" id="RHEA-COMP:12313"/>
        <dbReference type="Rhea" id="RHEA-COMP:12315"/>
        <dbReference type="ChEBI" id="CHEBI:15377"/>
        <dbReference type="ChEBI" id="CHEBI:16044"/>
        <dbReference type="ChEBI" id="CHEBI:29950"/>
        <dbReference type="ChEBI" id="CHEBI:44120"/>
        <dbReference type="ChEBI" id="CHEBI:50058"/>
        <dbReference type="EC" id="1.8.4.11"/>
    </reaction>
</comment>
<evidence type="ECO:0000256" key="6">
    <source>
        <dbReference type="SAM" id="SignalP"/>
    </source>
</evidence>
<evidence type="ECO:0000259" key="7">
    <source>
        <dbReference type="Pfam" id="PF01625"/>
    </source>
</evidence>
<evidence type="ECO:0000256" key="2">
    <source>
        <dbReference type="ARBA" id="ARBA00047806"/>
    </source>
</evidence>
<dbReference type="PANTHER" id="PTHR43774:SF1">
    <property type="entry name" value="PEPTIDE METHIONINE SULFOXIDE REDUCTASE MSRA 2"/>
    <property type="match status" value="1"/>
</dbReference>
<evidence type="ECO:0000313" key="8">
    <source>
        <dbReference type="EMBL" id="QDV07262.1"/>
    </source>
</evidence>
<dbReference type="SUPFAM" id="SSF55068">
    <property type="entry name" value="Peptide methionine sulfoxide reductase"/>
    <property type="match status" value="1"/>
</dbReference>
<dbReference type="GO" id="GO:0008113">
    <property type="term" value="F:peptide-methionine (S)-S-oxide reductase activity"/>
    <property type="evidence" value="ECO:0007669"/>
    <property type="project" value="UniProtKB-UniRule"/>
</dbReference>